<evidence type="ECO:0000256" key="1">
    <source>
        <dbReference type="ARBA" id="ARBA00005622"/>
    </source>
</evidence>
<dbReference type="InterPro" id="IPR029058">
    <property type="entry name" value="AB_hydrolase_fold"/>
</dbReference>
<dbReference type="InterPro" id="IPR052558">
    <property type="entry name" value="Siderophore_Hydrolase_D"/>
</dbReference>
<evidence type="ECO:0000313" key="4">
    <source>
        <dbReference type="Proteomes" id="UP000295357"/>
    </source>
</evidence>
<dbReference type="EMBL" id="SNXE01000001">
    <property type="protein sequence ID" value="TDP12736.1"/>
    <property type="molecule type" value="Genomic_DNA"/>
</dbReference>
<sequence>MTSPIPYRARSLLLGGLLALSLVLIGCAHAPSAPPQPAAPEAVTLSHTFVHQLPASDSGRKYWLWVSVPRDYEQLKGKLPVVFVTDAPYTLPLMRGIHAMVGNQGRNIEPFILVGLGYEPGLPQSGSRSRDYTPSNPLRKPDYRRDVYRAAAYGEAARYRDYLERQVLPFVREHYRADLSRSSFVGQSYGGLFGAYVLLTRPELFQTYLLGSPSLWFDERAIWEIESRYAARHRDLKARVRLYAGSFETDRPEPRYTPGWNLLGDMKDFEALLRSRGYPGLEISSETLEGEDHRTMGPGFFTRGLLWALPGYGPYDPS</sequence>
<gene>
    <name evidence="3" type="ORF">DFR39_101209</name>
</gene>
<dbReference type="OrthoDB" id="9784036at2"/>
<evidence type="ECO:0008006" key="5">
    <source>
        <dbReference type="Google" id="ProtNLM"/>
    </source>
</evidence>
<keyword evidence="4" id="KW-1185">Reference proteome</keyword>
<dbReference type="AlphaFoldDB" id="A0A4R6NAI6"/>
<name>A0A4R6NAI6_9BURK</name>
<dbReference type="Pfam" id="PF00756">
    <property type="entry name" value="Esterase"/>
    <property type="match status" value="1"/>
</dbReference>
<comment type="similarity">
    <text evidence="1">Belongs to the esterase D family.</text>
</comment>
<comment type="caution">
    <text evidence="3">The sequence shown here is derived from an EMBL/GenBank/DDBJ whole genome shotgun (WGS) entry which is preliminary data.</text>
</comment>
<dbReference type="GO" id="GO:0016788">
    <property type="term" value="F:hydrolase activity, acting on ester bonds"/>
    <property type="evidence" value="ECO:0007669"/>
    <property type="project" value="TreeGrafter"/>
</dbReference>
<dbReference type="PANTHER" id="PTHR40841">
    <property type="entry name" value="SIDEROPHORE TRIACETYLFUSARININE C ESTERASE"/>
    <property type="match status" value="1"/>
</dbReference>
<dbReference type="RefSeq" id="WP_133601678.1">
    <property type="nucleotide sequence ID" value="NZ_JAUFPJ010000005.1"/>
</dbReference>
<keyword evidence="2" id="KW-0378">Hydrolase</keyword>
<accession>A0A4R6NAI6</accession>
<proteinExistence type="inferred from homology"/>
<dbReference type="Proteomes" id="UP000295357">
    <property type="component" value="Unassembled WGS sequence"/>
</dbReference>
<evidence type="ECO:0000256" key="2">
    <source>
        <dbReference type="ARBA" id="ARBA00022801"/>
    </source>
</evidence>
<dbReference type="PANTHER" id="PTHR40841:SF2">
    <property type="entry name" value="SIDEROPHORE-DEGRADING ESTERASE (EUROFUNG)"/>
    <property type="match status" value="1"/>
</dbReference>
<dbReference type="Gene3D" id="3.40.50.1820">
    <property type="entry name" value="alpha/beta hydrolase"/>
    <property type="match status" value="1"/>
</dbReference>
<organism evidence="3 4">
    <name type="scientific">Roseateles asaccharophilus</name>
    <dbReference type="NCBI Taxonomy" id="582607"/>
    <lineage>
        <taxon>Bacteria</taxon>
        <taxon>Pseudomonadati</taxon>
        <taxon>Pseudomonadota</taxon>
        <taxon>Betaproteobacteria</taxon>
        <taxon>Burkholderiales</taxon>
        <taxon>Sphaerotilaceae</taxon>
        <taxon>Roseateles</taxon>
    </lineage>
</organism>
<reference evidence="3 4" key="1">
    <citation type="submission" date="2019-03" db="EMBL/GenBank/DDBJ databases">
        <title>Genomic Encyclopedia of Type Strains, Phase IV (KMG-IV): sequencing the most valuable type-strain genomes for metagenomic binning, comparative biology and taxonomic classification.</title>
        <authorList>
            <person name="Goeker M."/>
        </authorList>
    </citation>
    <scope>NUCLEOTIDE SEQUENCE [LARGE SCALE GENOMIC DNA]</scope>
    <source>
        <strain evidence="3 4">DSM 25082</strain>
    </source>
</reference>
<dbReference type="InterPro" id="IPR000801">
    <property type="entry name" value="Esterase-like"/>
</dbReference>
<evidence type="ECO:0000313" key="3">
    <source>
        <dbReference type="EMBL" id="TDP12736.1"/>
    </source>
</evidence>
<protein>
    <recommendedName>
        <fullName evidence="5">Alpha/beta superfamily hydrolase</fullName>
    </recommendedName>
</protein>
<dbReference type="SUPFAM" id="SSF53474">
    <property type="entry name" value="alpha/beta-Hydrolases"/>
    <property type="match status" value="1"/>
</dbReference>